<accession>L7MKI1</accession>
<keyword evidence="1" id="KW-0472">Membrane</keyword>
<reference evidence="2" key="2">
    <citation type="journal article" date="2015" name="J. Proteomics">
        <title>Sexual differences in the sialomes of the zebra tick, Rhipicephalus pulchellus.</title>
        <authorList>
            <person name="Tan A.W."/>
            <person name="Francischetti I.M."/>
            <person name="Slovak M."/>
            <person name="Kini R.M."/>
            <person name="Ribeiro J.M."/>
        </authorList>
    </citation>
    <scope>NUCLEOTIDE SEQUENCE</scope>
    <source>
        <tissue evidence="2">Salivary gland</tissue>
    </source>
</reference>
<proteinExistence type="evidence at transcript level"/>
<sequence length="126" mass="14962">MRNHRSFFSQGSIVTTVSAHLLFYFRTEKLSSWMVSFNFKVFWGLVFMRCHSCSTLFILAVLLIVIGDCFFICCAFLHLFLIFLHLLSFYSFVTRIKLLSWFECLEVFVFWIVPLEAACLVMMQRR</sequence>
<keyword evidence="1" id="KW-0812">Transmembrane</keyword>
<keyword evidence="1" id="KW-1133">Transmembrane helix</keyword>
<feature type="transmembrane region" description="Helical" evidence="1">
    <location>
        <begin position="7"/>
        <end position="25"/>
    </location>
</feature>
<feature type="non-terminal residue" evidence="2">
    <location>
        <position position="126"/>
    </location>
</feature>
<protein>
    <submittedName>
        <fullName evidence="2">Uncharacterized protein</fullName>
    </submittedName>
</protein>
<dbReference type="AlphaFoldDB" id="L7MKI1"/>
<dbReference type="EMBL" id="GACK01000318">
    <property type="protein sequence ID" value="JAA64716.1"/>
    <property type="molecule type" value="mRNA"/>
</dbReference>
<feature type="transmembrane region" description="Helical" evidence="1">
    <location>
        <begin position="98"/>
        <end position="123"/>
    </location>
</feature>
<reference evidence="2" key="1">
    <citation type="submission" date="2012-11" db="EMBL/GenBank/DDBJ databases">
        <authorList>
            <person name="Lucero-Rivera Y.E."/>
            <person name="Tovar-Ramirez D."/>
        </authorList>
    </citation>
    <scope>NUCLEOTIDE SEQUENCE</scope>
    <source>
        <tissue evidence="2">Salivary gland</tissue>
    </source>
</reference>
<evidence type="ECO:0000256" key="1">
    <source>
        <dbReference type="SAM" id="Phobius"/>
    </source>
</evidence>
<feature type="transmembrane region" description="Helical" evidence="1">
    <location>
        <begin position="55"/>
        <end position="86"/>
    </location>
</feature>
<organism evidence="2">
    <name type="scientific">Rhipicephalus pulchellus</name>
    <name type="common">Yellow backed tick</name>
    <name type="synonym">Dermacentor pulchellus</name>
    <dbReference type="NCBI Taxonomy" id="72859"/>
    <lineage>
        <taxon>Eukaryota</taxon>
        <taxon>Metazoa</taxon>
        <taxon>Ecdysozoa</taxon>
        <taxon>Arthropoda</taxon>
        <taxon>Chelicerata</taxon>
        <taxon>Arachnida</taxon>
        <taxon>Acari</taxon>
        <taxon>Parasitiformes</taxon>
        <taxon>Ixodida</taxon>
        <taxon>Ixodoidea</taxon>
        <taxon>Ixodidae</taxon>
        <taxon>Rhipicephalinae</taxon>
        <taxon>Rhipicephalus</taxon>
        <taxon>Rhipicephalus</taxon>
    </lineage>
</organism>
<name>L7MKI1_RHIPC</name>
<evidence type="ECO:0000313" key="2">
    <source>
        <dbReference type="EMBL" id="JAA64716.1"/>
    </source>
</evidence>